<keyword evidence="12" id="KW-1015">Disulfide bond</keyword>
<dbReference type="SMART" id="SM00181">
    <property type="entry name" value="EGF"/>
    <property type="match status" value="3"/>
</dbReference>
<evidence type="ECO:0000256" key="2">
    <source>
        <dbReference type="ARBA" id="ARBA00022527"/>
    </source>
</evidence>
<dbReference type="PROSITE" id="PS00107">
    <property type="entry name" value="PROTEIN_KINASE_ATP"/>
    <property type="match status" value="1"/>
</dbReference>
<feature type="signal peptide" evidence="16">
    <location>
        <begin position="1"/>
        <end position="34"/>
    </location>
</feature>
<evidence type="ECO:0000259" key="17">
    <source>
        <dbReference type="PROSITE" id="PS50011"/>
    </source>
</evidence>
<dbReference type="EMBL" id="CM009750">
    <property type="protein sequence ID" value="PUZ70306.1"/>
    <property type="molecule type" value="Genomic_DNA"/>
</dbReference>
<feature type="chain" id="PRO_5015654730" description="Protein kinase domain-containing protein" evidence="16">
    <location>
        <begin position="35"/>
        <end position="956"/>
    </location>
</feature>
<organism evidence="18 19">
    <name type="scientific">Panicum hallii var. hallii</name>
    <dbReference type="NCBI Taxonomy" id="1504633"/>
    <lineage>
        <taxon>Eukaryota</taxon>
        <taxon>Viridiplantae</taxon>
        <taxon>Streptophyta</taxon>
        <taxon>Embryophyta</taxon>
        <taxon>Tracheophyta</taxon>
        <taxon>Spermatophyta</taxon>
        <taxon>Magnoliopsida</taxon>
        <taxon>Liliopsida</taxon>
        <taxon>Poales</taxon>
        <taxon>Poaceae</taxon>
        <taxon>PACMAD clade</taxon>
        <taxon>Panicoideae</taxon>
        <taxon>Panicodae</taxon>
        <taxon>Paniceae</taxon>
        <taxon>Panicinae</taxon>
        <taxon>Panicum</taxon>
        <taxon>Panicum sect. Panicum</taxon>
    </lineage>
</organism>
<keyword evidence="19" id="KW-1185">Reference proteome</keyword>
<dbReference type="GO" id="GO:0007166">
    <property type="term" value="P:cell surface receptor signaling pathway"/>
    <property type="evidence" value="ECO:0007669"/>
    <property type="project" value="InterPro"/>
</dbReference>
<dbReference type="InterPro" id="IPR008271">
    <property type="entry name" value="Ser/Thr_kinase_AS"/>
</dbReference>
<evidence type="ECO:0000313" key="18">
    <source>
        <dbReference type="EMBL" id="PUZ70306.1"/>
    </source>
</evidence>
<dbReference type="FunFam" id="1.10.510.10:FF:000084">
    <property type="entry name" value="Wall-associated receptor kinase 2"/>
    <property type="match status" value="1"/>
</dbReference>
<dbReference type="PANTHER" id="PTHR27005:SF541">
    <property type="entry name" value="PROTEIN KINASE DOMAIN-CONTAINING PROTEIN"/>
    <property type="match status" value="1"/>
</dbReference>
<dbReference type="GO" id="GO:0005509">
    <property type="term" value="F:calcium ion binding"/>
    <property type="evidence" value="ECO:0007669"/>
    <property type="project" value="InterPro"/>
</dbReference>
<evidence type="ECO:0000256" key="12">
    <source>
        <dbReference type="ARBA" id="ARBA00023157"/>
    </source>
</evidence>
<dbReference type="InterPro" id="IPR025287">
    <property type="entry name" value="WAK_GUB"/>
</dbReference>
<keyword evidence="2" id="KW-0723">Serine/threonine-protein kinase</keyword>
<dbReference type="PROSITE" id="PS01187">
    <property type="entry name" value="EGF_CA"/>
    <property type="match status" value="1"/>
</dbReference>
<accession>A0A2T7ER48</accession>
<evidence type="ECO:0000256" key="7">
    <source>
        <dbReference type="ARBA" id="ARBA00022741"/>
    </source>
</evidence>
<dbReference type="PANTHER" id="PTHR27005">
    <property type="entry name" value="WALL-ASSOCIATED RECEPTOR KINASE-LIKE 21"/>
    <property type="match status" value="1"/>
</dbReference>
<dbReference type="InterPro" id="IPR017441">
    <property type="entry name" value="Protein_kinase_ATP_BS"/>
</dbReference>
<feature type="domain" description="Protein kinase" evidence="17">
    <location>
        <begin position="617"/>
        <end position="892"/>
    </location>
</feature>
<evidence type="ECO:0000256" key="15">
    <source>
        <dbReference type="SAM" id="Phobius"/>
    </source>
</evidence>
<dbReference type="CDD" id="cd00054">
    <property type="entry name" value="EGF_CA"/>
    <property type="match status" value="1"/>
</dbReference>
<evidence type="ECO:0000256" key="10">
    <source>
        <dbReference type="ARBA" id="ARBA00022989"/>
    </source>
</evidence>
<dbReference type="SUPFAM" id="SSF57184">
    <property type="entry name" value="Growth factor receptor domain"/>
    <property type="match status" value="1"/>
</dbReference>
<gene>
    <name evidence="18" type="ORF">GQ55_2G218000</name>
</gene>
<dbReference type="Gramene" id="PUZ70306">
    <property type="protein sequence ID" value="PUZ70306"/>
    <property type="gene ID" value="GQ55_2G218000"/>
</dbReference>
<feature type="transmembrane region" description="Helical" evidence="15">
    <location>
        <begin position="540"/>
        <end position="565"/>
    </location>
</feature>
<dbReference type="InterPro" id="IPR000719">
    <property type="entry name" value="Prot_kinase_dom"/>
</dbReference>
<keyword evidence="3" id="KW-0245">EGF-like domain</keyword>
<dbReference type="AlphaFoldDB" id="A0A2T7ER48"/>
<dbReference type="InterPro" id="IPR045274">
    <property type="entry name" value="WAK-like"/>
</dbReference>
<dbReference type="Pfam" id="PF13947">
    <property type="entry name" value="GUB_WAK_bind"/>
    <property type="match status" value="2"/>
</dbReference>
<dbReference type="InterPro" id="IPR018097">
    <property type="entry name" value="EGF_Ca-bd_CS"/>
</dbReference>
<dbReference type="OrthoDB" id="4062651at2759"/>
<dbReference type="SUPFAM" id="SSF56112">
    <property type="entry name" value="Protein kinase-like (PK-like)"/>
    <property type="match status" value="1"/>
</dbReference>
<evidence type="ECO:0000256" key="5">
    <source>
        <dbReference type="ARBA" id="ARBA00022692"/>
    </source>
</evidence>
<dbReference type="SMART" id="SM00179">
    <property type="entry name" value="EGF_CA"/>
    <property type="match status" value="1"/>
</dbReference>
<evidence type="ECO:0000256" key="6">
    <source>
        <dbReference type="ARBA" id="ARBA00022729"/>
    </source>
</evidence>
<evidence type="ECO:0000256" key="13">
    <source>
        <dbReference type="ARBA" id="ARBA00023180"/>
    </source>
</evidence>
<dbReference type="Proteomes" id="UP000244336">
    <property type="component" value="Chromosome 2"/>
</dbReference>
<keyword evidence="8" id="KW-0418">Kinase</keyword>
<evidence type="ECO:0000256" key="9">
    <source>
        <dbReference type="ARBA" id="ARBA00022840"/>
    </source>
</evidence>
<dbReference type="GO" id="GO:0004674">
    <property type="term" value="F:protein serine/threonine kinase activity"/>
    <property type="evidence" value="ECO:0007669"/>
    <property type="project" value="UniProtKB-KW"/>
</dbReference>
<keyword evidence="6 16" id="KW-0732">Signal</keyword>
<keyword evidence="5 15" id="KW-0812">Transmembrane</keyword>
<dbReference type="STRING" id="1504633.A0A2T7ER48"/>
<proteinExistence type="predicted"/>
<keyword evidence="13" id="KW-0325">Glycoprotein</keyword>
<evidence type="ECO:0000256" key="1">
    <source>
        <dbReference type="ARBA" id="ARBA00004479"/>
    </source>
</evidence>
<name>A0A2T7ER48_9POAL</name>
<dbReference type="InterPro" id="IPR000742">
    <property type="entry name" value="EGF"/>
</dbReference>
<keyword evidence="7 14" id="KW-0547">Nucleotide-binding</keyword>
<dbReference type="Pfam" id="PF00069">
    <property type="entry name" value="Pkinase"/>
    <property type="match status" value="1"/>
</dbReference>
<evidence type="ECO:0000256" key="4">
    <source>
        <dbReference type="ARBA" id="ARBA00022679"/>
    </source>
</evidence>
<comment type="subcellular location">
    <subcellularLocation>
        <location evidence="1">Membrane</location>
        <topology evidence="1">Single-pass type I membrane protein</topology>
    </subcellularLocation>
</comment>
<dbReference type="PROSITE" id="PS00108">
    <property type="entry name" value="PROTEIN_KINASE_ST"/>
    <property type="match status" value="1"/>
</dbReference>
<dbReference type="InterPro" id="IPR009030">
    <property type="entry name" value="Growth_fac_rcpt_cys_sf"/>
</dbReference>
<dbReference type="GO" id="GO:0030247">
    <property type="term" value="F:polysaccharide binding"/>
    <property type="evidence" value="ECO:0007669"/>
    <property type="project" value="InterPro"/>
</dbReference>
<feature type="binding site" evidence="14">
    <location>
        <position position="646"/>
    </location>
    <ligand>
        <name>ATP</name>
        <dbReference type="ChEBI" id="CHEBI:30616"/>
    </ligand>
</feature>
<evidence type="ECO:0000256" key="16">
    <source>
        <dbReference type="SAM" id="SignalP"/>
    </source>
</evidence>
<keyword evidence="10 15" id="KW-1133">Transmembrane helix</keyword>
<keyword evidence="11 15" id="KW-0472">Membrane</keyword>
<dbReference type="SMART" id="SM00220">
    <property type="entry name" value="S_TKc"/>
    <property type="match status" value="1"/>
</dbReference>
<dbReference type="GO" id="GO:0005886">
    <property type="term" value="C:plasma membrane"/>
    <property type="evidence" value="ECO:0007669"/>
    <property type="project" value="TreeGrafter"/>
</dbReference>
<evidence type="ECO:0000256" key="3">
    <source>
        <dbReference type="ARBA" id="ARBA00022536"/>
    </source>
</evidence>
<dbReference type="InterPro" id="IPR011009">
    <property type="entry name" value="Kinase-like_dom_sf"/>
</dbReference>
<evidence type="ECO:0000256" key="8">
    <source>
        <dbReference type="ARBA" id="ARBA00022777"/>
    </source>
</evidence>
<dbReference type="Gene3D" id="3.30.200.20">
    <property type="entry name" value="Phosphorylase Kinase, domain 1"/>
    <property type="match status" value="1"/>
</dbReference>
<dbReference type="Gene3D" id="2.10.25.10">
    <property type="entry name" value="Laminin"/>
    <property type="match status" value="1"/>
</dbReference>
<evidence type="ECO:0000256" key="11">
    <source>
        <dbReference type="ARBA" id="ARBA00023136"/>
    </source>
</evidence>
<dbReference type="InterPro" id="IPR001881">
    <property type="entry name" value="EGF-like_Ca-bd_dom"/>
</dbReference>
<evidence type="ECO:0000313" key="19">
    <source>
        <dbReference type="Proteomes" id="UP000244336"/>
    </source>
</evidence>
<dbReference type="Gene3D" id="1.10.510.10">
    <property type="entry name" value="Transferase(Phosphotransferase) domain 1"/>
    <property type="match status" value="1"/>
</dbReference>
<dbReference type="FunFam" id="3.30.200.20:FF:000043">
    <property type="entry name" value="Wall-associated receptor kinase 2"/>
    <property type="match status" value="1"/>
</dbReference>
<protein>
    <recommendedName>
        <fullName evidence="17">Protein kinase domain-containing protein</fullName>
    </recommendedName>
</protein>
<dbReference type="GO" id="GO:0005524">
    <property type="term" value="F:ATP binding"/>
    <property type="evidence" value="ECO:0007669"/>
    <property type="project" value="UniProtKB-UniRule"/>
</dbReference>
<sequence length="956" mass="105408">MSAANLLMIRYAVAMISLHYLFAALATTLAAAEASGVARRQGSTGDRAPSITPAAGCPNRCGDMTFDFPFGIGPDCSRGPDFELTCDNTTQPPKLFMCDGTTQLISSITIDTTENMDSSSEHSVSMNFARTIPMKSSAPVFWFLSLKPPGNSFNAYYPGLSFSGCDFHVHWVNPPVNTTAVASRSSCTSLCPDDADGELTNIAAGEAAEYCGSSNNGTGCCNIFFGDDLGVPYVSLAKLKFVRYGRADPKLHHNLSFLWDTINVTLYQASANWKIADQTTCASAIRNKATYACVSRNSICQDDSFGDYGYRCKCRTGYRGNPYILHGCKPDNGYNPSQPKSNCTRQCGSTNVPFPFGLEEGCFAREEFHLNCTNKTSSAILLYSSMDDYQVTNIHVEQGLIEYIKPEANYETDITGAWDGPSLFLYSAAPVSVQWVVAQLSCEEARQNKSGYACASANSECKTIRRTDGYVGYRCNCVSGYQGNPYIARGCFDIDECLQPNICPEICNNTKGNYTCITCPLKAEYDPVNKRCVIRKHQNLLLGIAIGLSVGLGILLLCLGGVFLIHRWRRDIQKQLRKKYFQKNKGLLLEQLISSDEKQSDNKIFSLEELQKATNNFDPTRILGSGGHGMVYKGILSDQRVVAIKKPKVIAEGEINQFINEVAILSQINHRNIVKLLGCCLETEVPLLVYDFIPNGSLFKIIHDYQSNKEFSLSWHDSLRIATEAAGALCYLHSAASVSVFHRDVKSSNILLDGSYTAKVSDFGASRLIPIDQTHVITNIQGTFGYLDPEYYYTGQLNEKSDVYSFGVVLLELLLKKEPIFTSDSGSKINLSNYFLSEIRTRPITEMVASQVLEQASEDELNTVASLAEECLRLRGEERPTMKQVEMKLQLLRNKGLRSCDGFPQSSCDIQAPAPVRLAAHRCQSLSTDGDNRADIASSSCYKLEQEFMSSATLPR</sequence>
<evidence type="ECO:0000256" key="14">
    <source>
        <dbReference type="PROSITE-ProRule" id="PRU10141"/>
    </source>
</evidence>
<reference evidence="18 19" key="1">
    <citation type="submission" date="2018-04" db="EMBL/GenBank/DDBJ databases">
        <title>WGS assembly of Panicum hallii var. hallii HAL2.</title>
        <authorList>
            <person name="Lovell J."/>
            <person name="Jenkins J."/>
            <person name="Lowry D."/>
            <person name="Mamidi S."/>
            <person name="Sreedasyam A."/>
            <person name="Weng X."/>
            <person name="Barry K."/>
            <person name="Bonette J."/>
            <person name="Campitelli B."/>
            <person name="Daum C."/>
            <person name="Gordon S."/>
            <person name="Gould B."/>
            <person name="Lipzen A."/>
            <person name="MacQueen A."/>
            <person name="Palacio-Mejia J."/>
            <person name="Plott C."/>
            <person name="Shakirov E."/>
            <person name="Shu S."/>
            <person name="Yoshinaga Y."/>
            <person name="Zane M."/>
            <person name="Rokhsar D."/>
            <person name="Grimwood J."/>
            <person name="Schmutz J."/>
            <person name="Juenger T."/>
        </authorList>
    </citation>
    <scope>NUCLEOTIDE SEQUENCE [LARGE SCALE GENOMIC DNA]</scope>
    <source>
        <strain evidence="19">cv. HAL2</strain>
    </source>
</reference>
<dbReference type="PROSITE" id="PS50011">
    <property type="entry name" value="PROTEIN_KINASE_DOM"/>
    <property type="match status" value="1"/>
</dbReference>
<keyword evidence="9 14" id="KW-0067">ATP-binding</keyword>
<keyword evidence="4" id="KW-0808">Transferase</keyword>